<dbReference type="EMBL" id="VKAD01000003">
    <property type="protein sequence ID" value="TXR51437.1"/>
    <property type="molecule type" value="Genomic_DNA"/>
</dbReference>
<protein>
    <submittedName>
        <fullName evidence="1">Uncharacterized protein</fullName>
    </submittedName>
</protein>
<evidence type="ECO:0000313" key="1">
    <source>
        <dbReference type="EMBL" id="TXR51437.1"/>
    </source>
</evidence>
<name>A0A5C8Z1M5_9GAMM</name>
<keyword evidence="2" id="KW-1185">Reference proteome</keyword>
<gene>
    <name evidence="1" type="ORF">FME95_13005</name>
</gene>
<proteinExistence type="predicted"/>
<dbReference type="AlphaFoldDB" id="A0A5C8Z1M5"/>
<comment type="caution">
    <text evidence="1">The sequence shown here is derived from an EMBL/GenBank/DDBJ whole genome shotgun (WGS) entry which is preliminary data.</text>
</comment>
<dbReference type="Proteomes" id="UP000321764">
    <property type="component" value="Unassembled WGS sequence"/>
</dbReference>
<sequence>MKQLVAVGVLALLAVGCTTTGTRINNTISEYQAPPETAADRNAMRPELNEWCDSYKESVRGLTITCSMTEDVFVFYTRLKPRYEWTRDGVSSVIANFEAWGCDSLKPELEAGFAMVTKLTDTTHYNFTTIEDCNI</sequence>
<reference evidence="1 2" key="1">
    <citation type="submission" date="2019-07" db="EMBL/GenBank/DDBJ databases">
        <title>Reinekea sp. strain SSH23 genome sequencing and assembly.</title>
        <authorList>
            <person name="Kim I."/>
        </authorList>
    </citation>
    <scope>NUCLEOTIDE SEQUENCE [LARGE SCALE GENOMIC DNA]</scope>
    <source>
        <strain evidence="1 2">SSH23</strain>
    </source>
</reference>
<dbReference type="RefSeq" id="WP_147714933.1">
    <property type="nucleotide sequence ID" value="NZ_VKAD01000003.1"/>
</dbReference>
<evidence type="ECO:0000313" key="2">
    <source>
        <dbReference type="Proteomes" id="UP000321764"/>
    </source>
</evidence>
<dbReference type="PROSITE" id="PS51257">
    <property type="entry name" value="PROKAR_LIPOPROTEIN"/>
    <property type="match status" value="1"/>
</dbReference>
<accession>A0A5C8Z1M5</accession>
<organism evidence="1 2">
    <name type="scientific">Reinekea thalattae</name>
    <dbReference type="NCBI Taxonomy" id="2593301"/>
    <lineage>
        <taxon>Bacteria</taxon>
        <taxon>Pseudomonadati</taxon>
        <taxon>Pseudomonadota</taxon>
        <taxon>Gammaproteobacteria</taxon>
        <taxon>Oceanospirillales</taxon>
        <taxon>Saccharospirillaceae</taxon>
        <taxon>Reinekea</taxon>
    </lineage>
</organism>
<dbReference type="OrthoDB" id="9876063at2"/>